<name>A0A6J5MUN8_9CAUD</name>
<proteinExistence type="predicted"/>
<feature type="coiled-coil region" evidence="1">
    <location>
        <begin position="509"/>
        <end position="566"/>
    </location>
</feature>
<protein>
    <submittedName>
        <fullName evidence="2">Uncharacterized protein</fullName>
    </submittedName>
</protein>
<evidence type="ECO:0000256" key="1">
    <source>
        <dbReference type="SAM" id="Coils"/>
    </source>
</evidence>
<reference evidence="2" key="1">
    <citation type="submission" date="2020-04" db="EMBL/GenBank/DDBJ databases">
        <authorList>
            <person name="Chiriac C."/>
            <person name="Salcher M."/>
            <person name="Ghai R."/>
            <person name="Kavagutti S V."/>
        </authorList>
    </citation>
    <scope>NUCLEOTIDE SEQUENCE</scope>
</reference>
<dbReference type="EMBL" id="LR796544">
    <property type="protein sequence ID" value="CAB4150418.1"/>
    <property type="molecule type" value="Genomic_DNA"/>
</dbReference>
<organism evidence="2">
    <name type="scientific">uncultured Caudovirales phage</name>
    <dbReference type="NCBI Taxonomy" id="2100421"/>
    <lineage>
        <taxon>Viruses</taxon>
        <taxon>Duplodnaviria</taxon>
        <taxon>Heunggongvirae</taxon>
        <taxon>Uroviricota</taxon>
        <taxon>Caudoviricetes</taxon>
        <taxon>Peduoviridae</taxon>
        <taxon>Maltschvirus</taxon>
        <taxon>Maltschvirus maltsch</taxon>
    </lineage>
</organism>
<accession>A0A6J5MUN8</accession>
<keyword evidence="1" id="KW-0175">Coiled coil</keyword>
<evidence type="ECO:0000313" key="2">
    <source>
        <dbReference type="EMBL" id="CAB4150418.1"/>
    </source>
</evidence>
<sequence>MAVQEELVIKARAETADAEKGLAKVAKEAAALEDAEKGLASGSEAASKALDDVGTAAKETEKKLGGAGGAAKEFSDEVDKAAKAAAEAKTQLGGVGAEAAKAGDKLDSASGGGKKFSEMLRDVGDEADVAFGKFVEGIGGPGFVTALGTAGIAFAGVKAGVEAFVDSSEKLFRSYGPEGMAIWDESEKKIWAMQGAFAAAVLGGNDLNENAKRFNLLLDGSKGVVNALLNPLAQYAKAAWSVADAFSSLSVKISGTQKAEDDYTKAIDANLATSREIRVVYGEVMEANRSLLYSKKELATLDLQENITKIDYLILLEQEQMAHRANAAGKLAAAKADYAATNSAMRDAMREAAGLVATMDPEEQAISNVQDIANELLAANKGFQVYRAQAMEDARREAVEGYAIVSDIEKHEINRLLDLRENAIQQAAEMELPPLSPATITTPKTGGGGILGKDPKEEASDIVYAFALAKGGYAELTKSQADFLLASETMLGDSSSRVFEMSRAEFVGMDDLAQTLLDKETERKTAAREAELAAETAFEAAKAAVAEAARKAKEEAEAKLAKDIAAEWKKFGDNSEALGLQNMQDAIAGIGTTLGQAARSGADFGDALGATMESLVGQIAGQWGDLFLKQGIGLMFLDPIAGAGLLAAGLGLKALSGFMSGGDATTDTGTTGASGVQPSAVASTSVARSESSFGYFEGGRSPVTIVTNDAASIRTMQSRLNFVAARGGSGV</sequence>
<gene>
    <name evidence="2" type="ORF">UFOVP567_30</name>
</gene>